<evidence type="ECO:0000256" key="12">
    <source>
        <dbReference type="ARBA" id="ARBA00023273"/>
    </source>
</evidence>
<keyword evidence="11" id="KW-0628">Postsynaptic cell membrane</keyword>
<dbReference type="PANTHER" id="PTHR18966">
    <property type="entry name" value="IONOTROPIC GLUTAMATE RECEPTOR"/>
    <property type="match status" value="1"/>
</dbReference>
<dbReference type="Pfam" id="PF00060">
    <property type="entry name" value="Lig_chan"/>
    <property type="match status" value="1"/>
</dbReference>
<feature type="site" description="Crucial to convey clamshell closure to channel opening" evidence="18">
    <location>
        <position position="654"/>
    </location>
</feature>
<evidence type="ECO:0000313" key="21">
    <source>
        <dbReference type="Proteomes" id="UP000749559"/>
    </source>
</evidence>
<dbReference type="SMART" id="SM00918">
    <property type="entry name" value="Lig_chan-Glu_bd"/>
    <property type="match status" value="1"/>
</dbReference>
<feature type="disulfide bond" evidence="19">
    <location>
        <begin position="736"/>
        <end position="794"/>
    </location>
</feature>
<keyword evidence="13" id="KW-1071">Ligand-gated ion channel</keyword>
<keyword evidence="5" id="KW-1133">Transmembrane helix</keyword>
<keyword evidence="21" id="KW-1185">Reference proteome</keyword>
<keyword evidence="3" id="KW-0812">Transmembrane</keyword>
<dbReference type="SMART" id="SM00079">
    <property type="entry name" value="PBPe"/>
    <property type="match status" value="1"/>
</dbReference>
<keyword evidence="14" id="KW-0407">Ion channel</keyword>
<dbReference type="FunFam" id="3.40.190.10:FF:000072">
    <property type="entry name" value="glutamate receptor ionotropic, kainate 4"/>
    <property type="match status" value="1"/>
</dbReference>
<comment type="caution">
    <text evidence="20">The sequence shown here is derived from an EMBL/GenBank/DDBJ whole genome shotgun (WGS) entry which is preliminary data.</text>
</comment>
<dbReference type="InterPro" id="IPR028082">
    <property type="entry name" value="Peripla_BP_I"/>
</dbReference>
<evidence type="ECO:0000256" key="13">
    <source>
        <dbReference type="ARBA" id="ARBA00023286"/>
    </source>
</evidence>
<feature type="binding site" evidence="17">
    <location>
        <position position="509"/>
    </location>
    <ligand>
        <name>L-glutamate</name>
        <dbReference type="ChEBI" id="CHEBI:29985"/>
    </ligand>
</feature>
<evidence type="ECO:0000256" key="6">
    <source>
        <dbReference type="ARBA" id="ARBA00023018"/>
    </source>
</evidence>
<feature type="binding site" evidence="17">
    <location>
        <position position="724"/>
    </location>
    <ligand>
        <name>L-glutamate</name>
        <dbReference type="ChEBI" id="CHEBI:29985"/>
    </ligand>
</feature>
<evidence type="ECO:0000256" key="4">
    <source>
        <dbReference type="ARBA" id="ARBA00022729"/>
    </source>
</evidence>
<evidence type="ECO:0000256" key="19">
    <source>
        <dbReference type="PIRSR" id="PIRSR601508-3"/>
    </source>
</evidence>
<protein>
    <submittedName>
        <fullName evidence="20">Uncharacterized protein</fullName>
    </submittedName>
</protein>
<reference evidence="20" key="1">
    <citation type="submission" date="2022-03" db="EMBL/GenBank/DDBJ databases">
        <authorList>
            <person name="Martin C."/>
        </authorList>
    </citation>
    <scope>NUCLEOTIDE SEQUENCE</scope>
</reference>
<organism evidence="20 21">
    <name type="scientific">Owenia fusiformis</name>
    <name type="common">Polychaete worm</name>
    <dbReference type="NCBI Taxonomy" id="6347"/>
    <lineage>
        <taxon>Eukaryota</taxon>
        <taxon>Metazoa</taxon>
        <taxon>Spiralia</taxon>
        <taxon>Lophotrochozoa</taxon>
        <taxon>Annelida</taxon>
        <taxon>Polychaeta</taxon>
        <taxon>Sedentaria</taxon>
        <taxon>Canalipalpata</taxon>
        <taxon>Sabellida</taxon>
        <taxon>Oweniida</taxon>
        <taxon>Oweniidae</taxon>
        <taxon>Owenia</taxon>
    </lineage>
</organism>
<gene>
    <name evidence="20" type="ORF">OFUS_LOCUS23983</name>
</gene>
<dbReference type="CDD" id="cd06382">
    <property type="entry name" value="PBP1_iGluR_Kainate"/>
    <property type="match status" value="1"/>
</dbReference>
<dbReference type="FunFam" id="3.40.50.2300:FF:000004">
    <property type="entry name" value="Glutamate receptor, ionotropic, AMPA 2"/>
    <property type="match status" value="1"/>
</dbReference>
<sequence>MNVDGLNVGTLVWLMTVLDVALTLPSTVRIAGLFEPKYQGQKMAFQQAVDRINKRYDILPHTTLVPEVREVDEDDSFHASKEFCHLMKGGIAAIFGPMSSISAAHVQSVCEVMEIPHVETRWDFREQSEFRSINLYPHYSALSKAYIDIIKQLGWTSCTILYEGNDGLIRLQELLRAPSESQLSITVRKIDTAFTRPDSKPDYRPILKEIKKRAESRIVIDCDYTKVQDILKQAQQINMMTQYYHYLLTTLDLDLVDLNDFRYGGTNITAFRLVDPSRPQVQAVLPAWKRRNLIPSMQSIQTETALMYDAVHLFAKALHSLSAASDVRTKSLSCSKAQPWAHGNSLLNYMKITDIDGLSGSVVYDNNGQRSNFQLDVTELGTGGLEKIGRWDPKKGVNITKDYNKVKQQVKHSLKNKTLIVTTVLEPPYAMAKEDPDGILQGNDRFEGYCIDLLENIANHLKFNYTIIPVADGQYGAQNKDGEWSGVVRELIDRKADLAVASLTITYLREQFIDFTKPYMNLGISILYKKPMKKNPELFSFLAPLSVEIWLYMIAAYLGVSFMLFILARFSPYEWYNPHPCNPESDVVENQFTLLNSLWFTIGSLMQQGCEVMPAATSTRIVGVCWWFFTLIMISSYTANLAAFLTVEKMVPTIESADDLSRQTDIKYGTSEGGSTVSFFKTSKIQTYERMWNFMESATPSVFTATVPEGIERVKKEKYAFLVESTTNEYTTQRNCELMQVGGLLDSKGYGIGTPRDSPYRDLISNAILKLAEEQKLQILYNRWWKEKGGGGKCDTEDNKKTNANELGPKNVGGVFVVLAGGLGLAIIAALFEFIWKSRKYAKEEKAWGYKQKSLCSEITSELRLAVKCNGGSSRPSRKRRKEIEAEEMNNIETNGLTMMPLTGNYAPAGYPLPPSSKDQYS</sequence>
<evidence type="ECO:0000256" key="18">
    <source>
        <dbReference type="PIRSR" id="PIRSR601508-2"/>
    </source>
</evidence>
<evidence type="ECO:0000256" key="15">
    <source>
        <dbReference type="ARBA" id="ARBA00034104"/>
    </source>
</evidence>
<name>A0A8J1TB64_OWEFU</name>
<evidence type="ECO:0000256" key="9">
    <source>
        <dbReference type="ARBA" id="ARBA00023170"/>
    </source>
</evidence>
<dbReference type="EMBL" id="CAIIXF020000011">
    <property type="protein sequence ID" value="CAH1800046.1"/>
    <property type="molecule type" value="Genomic_DNA"/>
</dbReference>
<dbReference type="Gene3D" id="3.40.50.2300">
    <property type="match status" value="2"/>
</dbReference>
<evidence type="ECO:0000256" key="14">
    <source>
        <dbReference type="ARBA" id="ARBA00023303"/>
    </source>
</evidence>
<keyword evidence="6" id="KW-0770">Synapse</keyword>
<keyword evidence="19" id="KW-1015">Disulfide bond</keyword>
<dbReference type="Proteomes" id="UP000749559">
    <property type="component" value="Unassembled WGS sequence"/>
</dbReference>
<accession>A0A8J1TB64</accession>
<dbReference type="SUPFAM" id="SSF53822">
    <property type="entry name" value="Periplasmic binding protein-like I"/>
    <property type="match status" value="1"/>
</dbReference>
<dbReference type="GO" id="GO:0045211">
    <property type="term" value="C:postsynaptic membrane"/>
    <property type="evidence" value="ECO:0007669"/>
    <property type="project" value="UniProtKB-SubCell"/>
</dbReference>
<evidence type="ECO:0000256" key="11">
    <source>
        <dbReference type="ARBA" id="ARBA00023257"/>
    </source>
</evidence>
<evidence type="ECO:0000256" key="17">
    <source>
        <dbReference type="PIRSR" id="PIRSR601508-1"/>
    </source>
</evidence>
<dbReference type="Gene3D" id="1.10.287.70">
    <property type="match status" value="1"/>
</dbReference>
<dbReference type="OrthoDB" id="5984008at2759"/>
<dbReference type="GO" id="GO:0042734">
    <property type="term" value="C:presynaptic membrane"/>
    <property type="evidence" value="ECO:0007669"/>
    <property type="project" value="UniProtKB-SubCell"/>
</dbReference>
<evidence type="ECO:0000256" key="1">
    <source>
        <dbReference type="ARBA" id="ARBA00022448"/>
    </source>
</evidence>
<feature type="binding site" evidence="17">
    <location>
        <position position="504"/>
    </location>
    <ligand>
        <name>L-glutamate</name>
        <dbReference type="ChEBI" id="CHEBI:29985"/>
    </ligand>
</feature>
<keyword evidence="1" id="KW-0813">Transport</keyword>
<dbReference type="PRINTS" id="PR00177">
    <property type="entry name" value="NMDARECEPTOR"/>
</dbReference>
<comment type="subcellular location">
    <subcellularLocation>
        <location evidence="15">Postsynaptic cell membrane</location>
        <topology evidence="15">Multi-pass membrane protein</topology>
    </subcellularLocation>
    <subcellularLocation>
        <location evidence="16">Presynaptic cell membrane</location>
        <topology evidence="16">Multi-pass membrane protein</topology>
    </subcellularLocation>
</comment>
<dbReference type="FunFam" id="3.40.190.10:FF:000060">
    <property type="entry name" value="Glutamate receptor ionotropic, kainate 1"/>
    <property type="match status" value="1"/>
</dbReference>
<dbReference type="Pfam" id="PF01094">
    <property type="entry name" value="ANF_receptor"/>
    <property type="match status" value="1"/>
</dbReference>
<dbReference type="GO" id="GO:0038023">
    <property type="term" value="F:signaling receptor activity"/>
    <property type="evidence" value="ECO:0007669"/>
    <property type="project" value="InterPro"/>
</dbReference>
<evidence type="ECO:0000256" key="5">
    <source>
        <dbReference type="ARBA" id="ARBA00022989"/>
    </source>
</evidence>
<dbReference type="GO" id="GO:0015276">
    <property type="term" value="F:ligand-gated monoatomic ion channel activity"/>
    <property type="evidence" value="ECO:0007669"/>
    <property type="project" value="InterPro"/>
</dbReference>
<evidence type="ECO:0000256" key="10">
    <source>
        <dbReference type="ARBA" id="ARBA00023180"/>
    </source>
</evidence>
<feature type="binding site" evidence="17">
    <location>
        <position position="675"/>
    </location>
    <ligand>
        <name>L-glutamate</name>
        <dbReference type="ChEBI" id="CHEBI:29985"/>
    </ligand>
</feature>
<evidence type="ECO:0000256" key="16">
    <source>
        <dbReference type="ARBA" id="ARBA00034107"/>
    </source>
</evidence>
<keyword evidence="2" id="KW-1003">Cell membrane</keyword>
<keyword evidence="10" id="KW-0325">Glycoprotein</keyword>
<keyword evidence="7" id="KW-0406">Ion transport</keyword>
<dbReference type="InterPro" id="IPR001828">
    <property type="entry name" value="ANF_lig-bd_rcpt"/>
</dbReference>
<keyword evidence="4" id="KW-0732">Signal</keyword>
<evidence type="ECO:0000313" key="20">
    <source>
        <dbReference type="EMBL" id="CAH1800046.1"/>
    </source>
</evidence>
<dbReference type="InterPro" id="IPR001320">
    <property type="entry name" value="Iontro_rcpt_C"/>
</dbReference>
<evidence type="ECO:0000256" key="7">
    <source>
        <dbReference type="ARBA" id="ARBA00023065"/>
    </source>
</evidence>
<dbReference type="InterPro" id="IPR019594">
    <property type="entry name" value="Glu/Gly-bd"/>
</dbReference>
<dbReference type="FunFam" id="1.10.287.70:FF:000010">
    <property type="entry name" value="Putative glutamate receptor ionotropic kainate 1"/>
    <property type="match status" value="1"/>
</dbReference>
<feature type="site" description="Interaction with the cone snail toxin Con-ikot-ikot" evidence="18">
    <location>
        <position position="681"/>
    </location>
</feature>
<feature type="binding site" evidence="17">
    <location>
        <position position="676"/>
    </location>
    <ligand>
        <name>L-glutamate</name>
        <dbReference type="ChEBI" id="CHEBI:29985"/>
    </ligand>
</feature>
<proteinExistence type="predicted"/>
<evidence type="ECO:0000256" key="8">
    <source>
        <dbReference type="ARBA" id="ARBA00023136"/>
    </source>
</evidence>
<keyword evidence="12" id="KW-0966">Cell projection</keyword>
<dbReference type="Gene3D" id="3.40.190.10">
    <property type="entry name" value="Periplasmic binding protein-like II"/>
    <property type="match status" value="2"/>
</dbReference>
<dbReference type="InterPro" id="IPR001508">
    <property type="entry name" value="Iono_Glu_rcpt_met"/>
</dbReference>
<evidence type="ECO:0000256" key="2">
    <source>
        <dbReference type="ARBA" id="ARBA00022475"/>
    </source>
</evidence>
<evidence type="ECO:0000256" key="3">
    <source>
        <dbReference type="ARBA" id="ARBA00022692"/>
    </source>
</evidence>
<dbReference type="SUPFAM" id="SSF53850">
    <property type="entry name" value="Periplasmic binding protein-like II"/>
    <property type="match status" value="1"/>
</dbReference>
<dbReference type="AlphaFoldDB" id="A0A8J1TB64"/>
<feature type="site" description="Interaction with the cone snail toxin Con-ikot-ikot" evidence="18">
    <location>
        <position position="770"/>
    </location>
</feature>
<keyword evidence="9" id="KW-0675">Receptor</keyword>
<dbReference type="Pfam" id="PF10613">
    <property type="entry name" value="Lig_chan-Glu_bd"/>
    <property type="match status" value="1"/>
</dbReference>
<dbReference type="InterPro" id="IPR015683">
    <property type="entry name" value="Ionotropic_Glu_rcpt"/>
</dbReference>
<keyword evidence="8" id="KW-0472">Membrane</keyword>